<gene>
    <name evidence="2" type="ORF">GGR11_002796</name>
</gene>
<evidence type="ECO:0000256" key="1">
    <source>
        <dbReference type="SAM" id="SignalP"/>
    </source>
</evidence>
<keyword evidence="1" id="KW-0732">Signal</keyword>
<dbReference type="RefSeq" id="WP_183197903.1">
    <property type="nucleotide sequence ID" value="NZ_JACIDA010000003.1"/>
</dbReference>
<protein>
    <submittedName>
        <fullName evidence="2">Holdfast attachment protein HfaA</fullName>
    </submittedName>
</protein>
<feature type="chain" id="PRO_5030618845" evidence="1">
    <location>
        <begin position="33"/>
        <end position="153"/>
    </location>
</feature>
<sequence>MPVKRLIAPLPTVLATLFVAAAPSLAPSIAMAQTTGSGGAARFQQGYGSARSLTNTVATGSTRDANGNRLIVNGIIQSGASSYSSQSGGVASAYAGAGSSSGRGTTIGGSTAIGNQLNVVVQGSHNTVIVNSKQTNNGDINAGTALNGNITLP</sequence>
<organism evidence="2 3">
    <name type="scientific">Brevundimonas mediterranea</name>
    <dbReference type="NCBI Taxonomy" id="74329"/>
    <lineage>
        <taxon>Bacteria</taxon>
        <taxon>Pseudomonadati</taxon>
        <taxon>Pseudomonadota</taxon>
        <taxon>Alphaproteobacteria</taxon>
        <taxon>Caulobacterales</taxon>
        <taxon>Caulobacteraceae</taxon>
        <taxon>Brevundimonas</taxon>
    </lineage>
</organism>
<dbReference type="AlphaFoldDB" id="A0A7W6F0V0"/>
<evidence type="ECO:0000313" key="3">
    <source>
        <dbReference type="Proteomes" id="UP000532936"/>
    </source>
</evidence>
<dbReference type="EMBL" id="JACIDA010000003">
    <property type="protein sequence ID" value="MBB3873234.1"/>
    <property type="molecule type" value="Genomic_DNA"/>
</dbReference>
<reference evidence="2 3" key="1">
    <citation type="submission" date="2020-08" db="EMBL/GenBank/DDBJ databases">
        <title>Genomic Encyclopedia of Type Strains, Phase IV (KMG-IV): sequencing the most valuable type-strain genomes for metagenomic binning, comparative biology and taxonomic classification.</title>
        <authorList>
            <person name="Goeker M."/>
        </authorList>
    </citation>
    <scope>NUCLEOTIDE SEQUENCE [LARGE SCALE GENOMIC DNA]</scope>
    <source>
        <strain evidence="2 3">DSM 14878</strain>
    </source>
</reference>
<dbReference type="NCBIfam" id="NF037934">
    <property type="entry name" value="holdfast_HfaA"/>
    <property type="match status" value="1"/>
</dbReference>
<dbReference type="InterPro" id="IPR049851">
    <property type="entry name" value="Holdfast_HfaA"/>
</dbReference>
<accession>A0A7W6F0V0</accession>
<dbReference type="Proteomes" id="UP000532936">
    <property type="component" value="Unassembled WGS sequence"/>
</dbReference>
<proteinExistence type="predicted"/>
<comment type="caution">
    <text evidence="2">The sequence shown here is derived from an EMBL/GenBank/DDBJ whole genome shotgun (WGS) entry which is preliminary data.</text>
</comment>
<evidence type="ECO:0000313" key="2">
    <source>
        <dbReference type="EMBL" id="MBB3873234.1"/>
    </source>
</evidence>
<feature type="signal peptide" evidence="1">
    <location>
        <begin position="1"/>
        <end position="32"/>
    </location>
</feature>
<name>A0A7W6F0V0_9CAUL</name>